<evidence type="ECO:0000313" key="1">
    <source>
        <dbReference type="EMBL" id="MBB3137191.1"/>
    </source>
</evidence>
<dbReference type="Proteomes" id="UP000518315">
    <property type="component" value="Unassembled WGS sequence"/>
</dbReference>
<dbReference type="AlphaFoldDB" id="A0A7W5BQN1"/>
<comment type="caution">
    <text evidence="1">The sequence shown here is derived from an EMBL/GenBank/DDBJ whole genome shotgun (WGS) entry which is preliminary data.</text>
</comment>
<protein>
    <submittedName>
        <fullName evidence="1">Uncharacterized protein</fullName>
    </submittedName>
</protein>
<keyword evidence="2" id="KW-1185">Reference proteome</keyword>
<sequence>MRTKMTLLAIAYVAVSALLLVIAYHPQGPVATGKTDRLAGSSFLVERFAG</sequence>
<accession>A0A7W5BQN1</accession>
<organism evidence="1 2">
    <name type="scientific">Rhizobium pisi</name>
    <dbReference type="NCBI Taxonomy" id="574561"/>
    <lineage>
        <taxon>Bacteria</taxon>
        <taxon>Pseudomonadati</taxon>
        <taxon>Pseudomonadota</taxon>
        <taxon>Alphaproteobacteria</taxon>
        <taxon>Hyphomicrobiales</taxon>
        <taxon>Rhizobiaceae</taxon>
        <taxon>Rhizobium/Agrobacterium group</taxon>
        <taxon>Rhizobium</taxon>
    </lineage>
</organism>
<proteinExistence type="predicted"/>
<reference evidence="1 2" key="1">
    <citation type="submission" date="2020-08" db="EMBL/GenBank/DDBJ databases">
        <title>Genomic Encyclopedia of Type Strains, Phase III (KMG-III): the genomes of soil and plant-associated and newly described type strains.</title>
        <authorList>
            <person name="Whitman W."/>
        </authorList>
    </citation>
    <scope>NUCLEOTIDE SEQUENCE [LARGE SCALE GENOMIC DNA]</scope>
    <source>
        <strain evidence="1 2">CECT 4113</strain>
    </source>
</reference>
<name>A0A7W5BQN1_9HYPH</name>
<dbReference type="EMBL" id="JACHXH010000020">
    <property type="protein sequence ID" value="MBB3137191.1"/>
    <property type="molecule type" value="Genomic_DNA"/>
</dbReference>
<dbReference type="RefSeq" id="WP_164737547.1">
    <property type="nucleotide sequence ID" value="NZ_JACHXH010000020.1"/>
</dbReference>
<evidence type="ECO:0000313" key="2">
    <source>
        <dbReference type="Proteomes" id="UP000518315"/>
    </source>
</evidence>
<gene>
    <name evidence="1" type="ORF">FHS26_004950</name>
</gene>